<organism evidence="1">
    <name type="scientific">bioreactor metagenome</name>
    <dbReference type="NCBI Taxonomy" id="1076179"/>
    <lineage>
        <taxon>unclassified sequences</taxon>
        <taxon>metagenomes</taxon>
        <taxon>ecological metagenomes</taxon>
    </lineage>
</organism>
<dbReference type="EMBL" id="VSSQ01020681">
    <property type="protein sequence ID" value="MPM65728.1"/>
    <property type="molecule type" value="Genomic_DNA"/>
</dbReference>
<protein>
    <submittedName>
        <fullName evidence="1">Uncharacterized protein</fullName>
    </submittedName>
</protein>
<evidence type="ECO:0000313" key="1">
    <source>
        <dbReference type="EMBL" id="MPM65728.1"/>
    </source>
</evidence>
<name>A0A645BKV2_9ZZZZ</name>
<accession>A0A645BKV2</accession>
<dbReference type="AlphaFoldDB" id="A0A645BKV2"/>
<sequence length="174" mass="18168">MTGKVFDIVDSGVKGRDDEMGGQRSKQAAHFRECLLAFAQVFADVSVVGDGGFDGGDVHVAALEQRKVFAGALCGFKDDFYAGKVCVDDVRDAADIDVLAAAGSAGAGRNLDIFKYGVAGGFRSGGGFRSIGFAAAGTQGDHANQSENECDDGLFHTGPPLLIFLISRLPVPYQ</sequence>
<gene>
    <name evidence="1" type="ORF">SDC9_112628</name>
</gene>
<reference evidence="1" key="1">
    <citation type="submission" date="2019-08" db="EMBL/GenBank/DDBJ databases">
        <authorList>
            <person name="Kucharzyk K."/>
            <person name="Murdoch R.W."/>
            <person name="Higgins S."/>
            <person name="Loffler F."/>
        </authorList>
    </citation>
    <scope>NUCLEOTIDE SEQUENCE</scope>
</reference>
<proteinExistence type="predicted"/>
<comment type="caution">
    <text evidence="1">The sequence shown here is derived from an EMBL/GenBank/DDBJ whole genome shotgun (WGS) entry which is preliminary data.</text>
</comment>